<dbReference type="Pfam" id="PF00560">
    <property type="entry name" value="LRR_1"/>
    <property type="match status" value="1"/>
</dbReference>
<keyword evidence="2" id="KW-0433">Leucine-rich repeat</keyword>
<dbReference type="Gene3D" id="3.80.10.10">
    <property type="entry name" value="Ribonuclease Inhibitor"/>
    <property type="match status" value="1"/>
</dbReference>
<keyword evidence="4" id="KW-0675">Receptor</keyword>
<comment type="similarity">
    <text evidence="1">Belongs to the RLP family.</text>
</comment>
<dbReference type="GeneID" id="107895869"/>
<evidence type="ECO:0000256" key="1">
    <source>
        <dbReference type="ARBA" id="ARBA00009592"/>
    </source>
</evidence>
<sequence>MRGMQVPGMRGWCWQKHGQWLGMGVTKDGAGVRGVEEAEEGRAAENFVLNNLTNLKKLDMSYNEIESLQYSHEPDVLINLEELMLDGSHLNNNILQNIHVLDSLKALSLNDCGLTGTIPTQGWCDLRKLEVLVFSENALEGELISCLANLSSLYHLDISGNQFIGNGASIALANLTLIRFVSLSRNLFEVLSFFMSFANHSHLKVLSNDQNKLVKKFTIQTWVPKFQIQVFCLSNCTTKEVHNEVPKFLYYQYDLRVIDLSYNNFGGKGSLWLLENNMRMEAFLMKGNSFINRDLQIPSHPNPYMLVIDISENKTQRQISTNICSIFPQLTKLNLSSNILEGNIPPCLGSLDIGFYLDLSHNQLSGGILEKLAKSDSLVFLRLSNNRLSV</sequence>
<reference evidence="6" key="2">
    <citation type="submission" date="2025-08" db="UniProtKB">
        <authorList>
            <consortium name="RefSeq"/>
        </authorList>
    </citation>
    <scope>IDENTIFICATION</scope>
</reference>
<dbReference type="Pfam" id="PF13516">
    <property type="entry name" value="LRR_6"/>
    <property type="match status" value="3"/>
</dbReference>
<dbReference type="InterPro" id="IPR032675">
    <property type="entry name" value="LRR_dom_sf"/>
</dbReference>
<keyword evidence="5" id="KW-1185">Reference proteome</keyword>
<dbReference type="InterPro" id="IPR001611">
    <property type="entry name" value="Leu-rich_rpt"/>
</dbReference>
<organism evidence="5 6">
    <name type="scientific">Gossypium hirsutum</name>
    <name type="common">Upland cotton</name>
    <name type="synonym">Gossypium mexicanum</name>
    <dbReference type="NCBI Taxonomy" id="3635"/>
    <lineage>
        <taxon>Eukaryota</taxon>
        <taxon>Viridiplantae</taxon>
        <taxon>Streptophyta</taxon>
        <taxon>Embryophyta</taxon>
        <taxon>Tracheophyta</taxon>
        <taxon>Spermatophyta</taxon>
        <taxon>Magnoliopsida</taxon>
        <taxon>eudicotyledons</taxon>
        <taxon>Gunneridae</taxon>
        <taxon>Pentapetalae</taxon>
        <taxon>rosids</taxon>
        <taxon>malvids</taxon>
        <taxon>Malvales</taxon>
        <taxon>Malvaceae</taxon>
        <taxon>Malvoideae</taxon>
        <taxon>Gossypium</taxon>
    </lineage>
</organism>
<protein>
    <submittedName>
        <fullName evidence="6">Receptor-like protein 13</fullName>
    </submittedName>
</protein>
<reference evidence="5" key="1">
    <citation type="journal article" date="2020" name="Nat. Genet.">
        <title>Genomic diversifications of five Gossypium allopolyploid species and their impact on cotton improvement.</title>
        <authorList>
            <person name="Chen Z.J."/>
            <person name="Sreedasyam A."/>
            <person name="Ando A."/>
            <person name="Song Q."/>
            <person name="De Santiago L.M."/>
            <person name="Hulse-Kemp A.M."/>
            <person name="Ding M."/>
            <person name="Ye W."/>
            <person name="Kirkbride R.C."/>
            <person name="Jenkins J."/>
            <person name="Plott C."/>
            <person name="Lovell J."/>
            <person name="Lin Y.M."/>
            <person name="Vaughn R."/>
            <person name="Liu B."/>
            <person name="Simpson S."/>
            <person name="Scheffler B.E."/>
            <person name="Wen L."/>
            <person name="Saski C.A."/>
            <person name="Grover C.E."/>
            <person name="Hu G."/>
            <person name="Conover J.L."/>
            <person name="Carlson J.W."/>
            <person name="Shu S."/>
            <person name="Boston L.B."/>
            <person name="Williams M."/>
            <person name="Peterson D.G."/>
            <person name="McGee K."/>
            <person name="Jones D.C."/>
            <person name="Wendel J.F."/>
            <person name="Stelly D.M."/>
            <person name="Grimwood J."/>
            <person name="Schmutz J."/>
        </authorList>
    </citation>
    <scope>NUCLEOTIDE SEQUENCE [LARGE SCALE GENOMIC DNA]</scope>
    <source>
        <strain evidence="5">cv. TM-1</strain>
    </source>
</reference>
<dbReference type="Proteomes" id="UP000818029">
    <property type="component" value="Chromosome A10"/>
</dbReference>
<gene>
    <name evidence="6" type="primary">LOC107895869</name>
</gene>
<evidence type="ECO:0000256" key="2">
    <source>
        <dbReference type="ARBA" id="ARBA00022614"/>
    </source>
</evidence>
<evidence type="ECO:0000313" key="5">
    <source>
        <dbReference type="Proteomes" id="UP000818029"/>
    </source>
</evidence>
<name>A0ABM2YVL8_GOSHI</name>
<dbReference type="PANTHER" id="PTHR48062">
    <property type="entry name" value="RECEPTOR-LIKE PROTEIN 14"/>
    <property type="match status" value="1"/>
</dbReference>
<proteinExistence type="inferred from homology"/>
<evidence type="ECO:0000256" key="3">
    <source>
        <dbReference type="ARBA" id="ARBA00022737"/>
    </source>
</evidence>
<keyword evidence="3" id="KW-0677">Repeat</keyword>
<dbReference type="RefSeq" id="XP_040934551.1">
    <property type="nucleotide sequence ID" value="XM_041078617.1"/>
</dbReference>
<accession>A0ABM2YVL8</accession>
<dbReference type="SUPFAM" id="SSF52058">
    <property type="entry name" value="L domain-like"/>
    <property type="match status" value="1"/>
</dbReference>
<dbReference type="PANTHER" id="PTHR48062:SF37">
    <property type="entry name" value="LRR RECEPTOR-LIKE SERINE_THREONINE-PROTEIN KINASE FLS2"/>
    <property type="match status" value="1"/>
</dbReference>
<dbReference type="InterPro" id="IPR051502">
    <property type="entry name" value="RLP_Defense_Trigger"/>
</dbReference>
<evidence type="ECO:0000256" key="4">
    <source>
        <dbReference type="ARBA" id="ARBA00023170"/>
    </source>
</evidence>
<evidence type="ECO:0000313" key="6">
    <source>
        <dbReference type="RefSeq" id="XP_040934551.1"/>
    </source>
</evidence>